<dbReference type="SMART" id="SM00235">
    <property type="entry name" value="ZnMc"/>
    <property type="match status" value="1"/>
</dbReference>
<dbReference type="EMBL" id="DSRU01000237">
    <property type="protein sequence ID" value="HFM99326.1"/>
    <property type="molecule type" value="Genomic_DNA"/>
</dbReference>
<dbReference type="GO" id="GO:0008270">
    <property type="term" value="F:zinc ion binding"/>
    <property type="evidence" value="ECO:0007669"/>
    <property type="project" value="InterPro"/>
</dbReference>
<accession>A0A7C3KF86</accession>
<dbReference type="InterPro" id="IPR024079">
    <property type="entry name" value="MetalloPept_cat_dom_sf"/>
</dbReference>
<dbReference type="GO" id="GO:0008237">
    <property type="term" value="F:metallopeptidase activity"/>
    <property type="evidence" value="ECO:0007669"/>
    <property type="project" value="InterPro"/>
</dbReference>
<reference evidence="2" key="1">
    <citation type="journal article" date="2020" name="mSystems">
        <title>Genome- and Community-Level Interaction Insights into Carbon Utilization and Element Cycling Functions of Hydrothermarchaeota in Hydrothermal Sediment.</title>
        <authorList>
            <person name="Zhou Z."/>
            <person name="Liu Y."/>
            <person name="Xu W."/>
            <person name="Pan J."/>
            <person name="Luo Z.H."/>
            <person name="Li M."/>
        </authorList>
    </citation>
    <scope>NUCLEOTIDE SEQUENCE [LARGE SCALE GENOMIC DNA]</scope>
    <source>
        <strain evidence="2">SpSt-418</strain>
    </source>
</reference>
<dbReference type="AlphaFoldDB" id="A0A7C3KF86"/>
<evidence type="ECO:0000313" key="2">
    <source>
        <dbReference type="EMBL" id="HFM99326.1"/>
    </source>
</evidence>
<comment type="caution">
    <text evidence="2">The sequence shown here is derived from an EMBL/GenBank/DDBJ whole genome shotgun (WGS) entry which is preliminary data.</text>
</comment>
<dbReference type="Gene3D" id="3.40.390.10">
    <property type="entry name" value="Collagenase (Catalytic Domain)"/>
    <property type="match status" value="1"/>
</dbReference>
<protein>
    <submittedName>
        <fullName evidence="2">Peptidase</fullName>
    </submittedName>
</protein>
<dbReference type="GO" id="GO:0006508">
    <property type="term" value="P:proteolysis"/>
    <property type="evidence" value="ECO:0007669"/>
    <property type="project" value="InterPro"/>
</dbReference>
<evidence type="ECO:0000259" key="1">
    <source>
        <dbReference type="SMART" id="SM00235"/>
    </source>
</evidence>
<feature type="domain" description="Peptidase metallopeptidase" evidence="1">
    <location>
        <begin position="94"/>
        <end position="264"/>
    </location>
</feature>
<proteinExistence type="predicted"/>
<sequence>MRRYYIRQLFGRSQFWRSLLFSVLFSLIFSGFAYAIANQVNLAQLPQLHDRLAQQQLLEEFATAKPHPMPPQLSVWRSPDPEDYFDQIQPVSVGYLVWSEFPVKVYVEPSQTFEQANDFLKRRADAWVAAVQTAVQEWADYLPLELVPSPEAADITIWRKVPPLQFETDEQGKIRPARARSAETRFELYRKASPPRLAHRFSIWLRPDQAQGYFLAAARHELGHALGIWGHSPLQTDALYFSQVRTPPPISARDVNTLKRVYEQPTRLGWAQMGDRVSVTSY</sequence>
<dbReference type="InterPro" id="IPR006026">
    <property type="entry name" value="Peptidase_Metallo"/>
</dbReference>
<name>A0A7C3KF86_9CYAN</name>
<organism evidence="2">
    <name type="scientific">Oscillatoriales cyanobacterium SpSt-418</name>
    <dbReference type="NCBI Taxonomy" id="2282169"/>
    <lineage>
        <taxon>Bacteria</taxon>
        <taxon>Bacillati</taxon>
        <taxon>Cyanobacteriota</taxon>
        <taxon>Cyanophyceae</taxon>
        <taxon>Oscillatoriophycideae</taxon>
        <taxon>Oscillatoriales</taxon>
    </lineage>
</organism>
<dbReference type="SUPFAM" id="SSF55486">
    <property type="entry name" value="Metalloproteases ('zincins'), catalytic domain"/>
    <property type="match status" value="1"/>
</dbReference>
<dbReference type="CDD" id="cd04279">
    <property type="entry name" value="ZnMc_MMP_like_1"/>
    <property type="match status" value="1"/>
</dbReference>
<gene>
    <name evidence="2" type="ORF">ENR64_16515</name>
</gene>